<dbReference type="Gene3D" id="2.40.50.140">
    <property type="entry name" value="Nucleic acid-binding proteins"/>
    <property type="match status" value="1"/>
</dbReference>
<dbReference type="CDD" id="cd23960">
    <property type="entry name" value="KREPA3"/>
    <property type="match status" value="1"/>
</dbReference>
<accession>A0A836LJZ8</accession>
<evidence type="ECO:0000313" key="5">
    <source>
        <dbReference type="Proteomes" id="UP000674318"/>
    </source>
</evidence>
<dbReference type="PROSITE" id="PS00028">
    <property type="entry name" value="ZINC_FINGER_C2H2_1"/>
    <property type="match status" value="2"/>
</dbReference>
<dbReference type="InterPro" id="IPR012340">
    <property type="entry name" value="NA-bd_OB-fold"/>
</dbReference>
<dbReference type="GO" id="GO:0008270">
    <property type="term" value="F:zinc ion binding"/>
    <property type="evidence" value="ECO:0007669"/>
    <property type="project" value="UniProtKB-KW"/>
</dbReference>
<feature type="compositionally biased region" description="Low complexity" evidence="2">
    <location>
        <begin position="240"/>
        <end position="254"/>
    </location>
</feature>
<dbReference type="InterPro" id="IPR013087">
    <property type="entry name" value="Znf_C2H2_type"/>
</dbReference>
<evidence type="ECO:0000259" key="3">
    <source>
        <dbReference type="PROSITE" id="PS50157"/>
    </source>
</evidence>
<dbReference type="Pfam" id="PF00096">
    <property type="entry name" value="zf-C2H2"/>
    <property type="match status" value="2"/>
</dbReference>
<keyword evidence="5" id="KW-1185">Reference proteome</keyword>
<dbReference type="EMBL" id="JAFJZO010000007">
    <property type="protein sequence ID" value="KAG5510971.1"/>
    <property type="molecule type" value="Genomic_DNA"/>
</dbReference>
<dbReference type="AlphaFoldDB" id="A0A836LJZ8"/>
<evidence type="ECO:0000256" key="2">
    <source>
        <dbReference type="SAM" id="MobiDB-lite"/>
    </source>
</evidence>
<keyword evidence="1" id="KW-0862">Zinc</keyword>
<dbReference type="GeneID" id="94292499"/>
<dbReference type="InterPro" id="IPR036236">
    <property type="entry name" value="Znf_C2H2_sf"/>
</dbReference>
<proteinExistence type="predicted"/>
<keyword evidence="1" id="KW-0863">Zinc-finger</keyword>
<feature type="region of interest" description="Disordered" evidence="2">
    <location>
        <begin position="167"/>
        <end position="203"/>
    </location>
</feature>
<dbReference type="Proteomes" id="UP000674318">
    <property type="component" value="Unassembled WGS sequence"/>
</dbReference>
<organism evidence="4 5">
    <name type="scientific">Porcisia hertigi</name>
    <dbReference type="NCBI Taxonomy" id="2761500"/>
    <lineage>
        <taxon>Eukaryota</taxon>
        <taxon>Discoba</taxon>
        <taxon>Euglenozoa</taxon>
        <taxon>Kinetoplastea</taxon>
        <taxon>Metakinetoplastina</taxon>
        <taxon>Trypanosomatida</taxon>
        <taxon>Trypanosomatidae</taxon>
        <taxon>Leishmaniinae</taxon>
        <taxon>Porcisia</taxon>
    </lineage>
</organism>
<feature type="region of interest" description="Disordered" evidence="2">
    <location>
        <begin position="111"/>
        <end position="139"/>
    </location>
</feature>
<dbReference type="PROSITE" id="PS50157">
    <property type="entry name" value="ZINC_FINGER_C2H2_2"/>
    <property type="match status" value="2"/>
</dbReference>
<reference evidence="4 5" key="1">
    <citation type="submission" date="2021-02" db="EMBL/GenBank/DDBJ databases">
        <title>Porcisia hertigi Genome sequencing and assembly.</title>
        <authorList>
            <person name="Almutairi H."/>
            <person name="Gatherer D."/>
        </authorList>
    </citation>
    <scope>NUCLEOTIDE SEQUENCE [LARGE SCALE GENOMIC DNA]</scope>
    <source>
        <strain evidence="4 5">C119</strain>
    </source>
</reference>
<sequence length="433" mass="45343">MQRIAVATSQRRWLALALLRRARSHSTPWSRCSFLLDNGPPLTGAVREMCTTVVRYAPKEAQYQCGECQKTFRLLNALNHHIMTRHGNNATALMKKDGKMVPVEVDQLKGGAHGASSSLSTAAPSAATPAGGATATSSFAAPGASTAAAASPFPGLFAAPFGAATAVPTGKQASPSAPLDPTPAGGTPVSNGDAGNGADKPSDADMEKRLFVCTLCQKTFRLEAALQHHYQAKHNMDMPTSASTLASQSSTGATPATGGVSAHTPGAASGGVPGAAGDVTTAPGNPPGFSALHYVRQQEGALPDAPQYHLDVAPNAPEEGDIAAHWRCVNLCVLLGEVQEVEEGYVFEDHVLQFTVATEFTAPAPGDPDMDFHTVRVYGHDFWAPLKADMQTGGRFLVTGRLCMVPQFDPQLKKYHHSPVVQVFSGSGNVVRV</sequence>
<protein>
    <recommendedName>
        <fullName evidence="3">C2H2-type domain-containing protein</fullName>
    </recommendedName>
</protein>
<gene>
    <name evidence="4" type="ORF">JKF63_06473</name>
</gene>
<dbReference type="PANTHER" id="PTHR40735">
    <property type="entry name" value="RNA-EDITING COMPLEX PROTEIN MP42-RELATED"/>
    <property type="match status" value="1"/>
</dbReference>
<feature type="domain" description="C2H2-type" evidence="3">
    <location>
        <begin position="211"/>
        <end position="239"/>
    </location>
</feature>
<dbReference type="OrthoDB" id="6077919at2759"/>
<dbReference type="KEGG" id="phet:94292499"/>
<feature type="compositionally biased region" description="Low complexity" evidence="2">
    <location>
        <begin position="114"/>
        <end position="139"/>
    </location>
</feature>
<evidence type="ECO:0000256" key="1">
    <source>
        <dbReference type="PROSITE-ProRule" id="PRU00042"/>
    </source>
</evidence>
<dbReference type="PANTHER" id="PTHR40735:SF3">
    <property type="entry name" value="RNA-EDITING COMPLEX PROTEIN MP42"/>
    <property type="match status" value="1"/>
</dbReference>
<feature type="region of interest" description="Disordered" evidence="2">
    <location>
        <begin position="239"/>
        <end position="291"/>
    </location>
</feature>
<keyword evidence="1" id="KW-0479">Metal-binding</keyword>
<dbReference type="SUPFAM" id="SSF57667">
    <property type="entry name" value="beta-beta-alpha zinc fingers"/>
    <property type="match status" value="1"/>
</dbReference>
<dbReference type="SMART" id="SM00355">
    <property type="entry name" value="ZnF_C2H2"/>
    <property type="match status" value="2"/>
</dbReference>
<comment type="caution">
    <text evidence="4">The sequence shown here is derived from an EMBL/GenBank/DDBJ whole genome shotgun (WGS) entry which is preliminary data.</text>
</comment>
<evidence type="ECO:0000313" key="4">
    <source>
        <dbReference type="EMBL" id="KAG5510971.1"/>
    </source>
</evidence>
<feature type="domain" description="C2H2-type" evidence="3">
    <location>
        <begin position="63"/>
        <end position="91"/>
    </location>
</feature>
<name>A0A836LJZ8_9TRYP</name>
<dbReference type="RefSeq" id="XP_067759443.1">
    <property type="nucleotide sequence ID" value="XM_067902422.1"/>
</dbReference>